<feature type="compositionally biased region" description="Pro residues" evidence="1">
    <location>
        <begin position="66"/>
        <end position="92"/>
    </location>
</feature>
<evidence type="ECO:0000256" key="1">
    <source>
        <dbReference type="SAM" id="MobiDB-lite"/>
    </source>
</evidence>
<accession>A0ABU7SBV9</accession>
<dbReference type="Proteomes" id="UP001339911">
    <property type="component" value="Unassembled WGS sequence"/>
</dbReference>
<dbReference type="EMBL" id="JAZGQL010000007">
    <property type="protein sequence ID" value="MEE6307406.1"/>
    <property type="molecule type" value="Genomic_DNA"/>
</dbReference>
<feature type="compositionally biased region" description="Low complexity" evidence="1">
    <location>
        <begin position="138"/>
        <end position="163"/>
    </location>
</feature>
<reference evidence="3 4" key="1">
    <citation type="submission" date="2024-01" db="EMBL/GenBank/DDBJ databases">
        <title>Genome insights into Plantactinospora veratri sp. nov.</title>
        <authorList>
            <person name="Wang L."/>
        </authorList>
    </citation>
    <scope>NUCLEOTIDE SEQUENCE [LARGE SCALE GENOMIC DNA]</scope>
    <source>
        <strain evidence="3 4">NEAU-FHS4</strain>
    </source>
</reference>
<keyword evidence="2" id="KW-1133">Transmembrane helix</keyword>
<evidence type="ECO:0000313" key="4">
    <source>
        <dbReference type="Proteomes" id="UP001339911"/>
    </source>
</evidence>
<feature type="region of interest" description="Disordered" evidence="1">
    <location>
        <begin position="57"/>
        <end position="196"/>
    </location>
</feature>
<feature type="transmembrane region" description="Helical" evidence="2">
    <location>
        <begin position="311"/>
        <end position="332"/>
    </location>
</feature>
<protein>
    <submittedName>
        <fullName evidence="3">Uncharacterized protein</fullName>
    </submittedName>
</protein>
<gene>
    <name evidence="3" type="ORF">V1634_11280</name>
</gene>
<sequence length="333" mass="34249">MASFAEYAALARHLHELRRSGERTAAQLAEARGTTGAAADRLDQRLAVQQQRLTALGQMIGRSVPTAPPMPAPPMPGPPPPGAGYYPPPGSPGQPTVPAQYAGPDHLDPPEQASPPAHTYRPSGSGSSAPGGEPGPGDPAAGAAYPELPAGPARRALPATPAAGPVPGPRLPPDVSPSGVGPVSGAGPGMPPAQPVNPLRELELARQSADGADVLIVQTETMAQQAPLFPSMSPLARATTVYLICAGLLTGLIWIVLTVAEVKGTKGLDAGTVGVFSWSCAGLPTMVFFLGYLALSVWGKPRMIVGRPARYARLGFLICFLAAPFAFLTYYLV</sequence>
<dbReference type="RefSeq" id="WP_331207710.1">
    <property type="nucleotide sequence ID" value="NZ_JAZGQL010000007.1"/>
</dbReference>
<feature type="compositionally biased region" description="Pro residues" evidence="1">
    <location>
        <begin position="164"/>
        <end position="175"/>
    </location>
</feature>
<evidence type="ECO:0000256" key="2">
    <source>
        <dbReference type="SAM" id="Phobius"/>
    </source>
</evidence>
<keyword evidence="2" id="KW-0812">Transmembrane</keyword>
<feature type="transmembrane region" description="Helical" evidence="2">
    <location>
        <begin position="275"/>
        <end position="299"/>
    </location>
</feature>
<proteinExistence type="predicted"/>
<keyword evidence="2" id="KW-0472">Membrane</keyword>
<feature type="compositionally biased region" description="Low complexity" evidence="1">
    <location>
        <begin position="122"/>
        <end position="131"/>
    </location>
</feature>
<name>A0ABU7SBV9_9ACTN</name>
<evidence type="ECO:0000313" key="3">
    <source>
        <dbReference type="EMBL" id="MEE6307406.1"/>
    </source>
</evidence>
<comment type="caution">
    <text evidence="3">The sequence shown here is derived from an EMBL/GenBank/DDBJ whole genome shotgun (WGS) entry which is preliminary data.</text>
</comment>
<organism evidence="3 4">
    <name type="scientific">Plantactinospora veratri</name>
    <dbReference type="NCBI Taxonomy" id="1436122"/>
    <lineage>
        <taxon>Bacteria</taxon>
        <taxon>Bacillati</taxon>
        <taxon>Actinomycetota</taxon>
        <taxon>Actinomycetes</taxon>
        <taxon>Micromonosporales</taxon>
        <taxon>Micromonosporaceae</taxon>
        <taxon>Plantactinospora</taxon>
    </lineage>
</organism>
<feature type="transmembrane region" description="Helical" evidence="2">
    <location>
        <begin position="241"/>
        <end position="260"/>
    </location>
</feature>
<keyword evidence="4" id="KW-1185">Reference proteome</keyword>